<evidence type="ECO:0000313" key="9">
    <source>
        <dbReference type="EMBL" id="EOL44106.1"/>
    </source>
</evidence>
<dbReference type="Pfam" id="PF02687">
    <property type="entry name" value="FtsX"/>
    <property type="match status" value="1"/>
</dbReference>
<dbReference type="GO" id="GO:0005886">
    <property type="term" value="C:plasma membrane"/>
    <property type="evidence" value="ECO:0007669"/>
    <property type="project" value="UniProtKB-SubCell"/>
</dbReference>
<dbReference type="EMBL" id="AJAT01000014">
    <property type="protein sequence ID" value="EOL44106.1"/>
    <property type="molecule type" value="Genomic_DNA"/>
</dbReference>
<dbReference type="InterPro" id="IPR003838">
    <property type="entry name" value="ABC3_permease_C"/>
</dbReference>
<evidence type="ECO:0000256" key="6">
    <source>
        <dbReference type="SAM" id="MobiDB-lite"/>
    </source>
</evidence>
<evidence type="ECO:0000256" key="4">
    <source>
        <dbReference type="ARBA" id="ARBA00022989"/>
    </source>
</evidence>
<keyword evidence="5 7" id="KW-0472">Membrane</keyword>
<dbReference type="GO" id="GO:0022857">
    <property type="term" value="F:transmembrane transporter activity"/>
    <property type="evidence" value="ECO:0007669"/>
    <property type="project" value="TreeGrafter"/>
</dbReference>
<feature type="transmembrane region" description="Helical" evidence="7">
    <location>
        <begin position="472"/>
        <end position="495"/>
    </location>
</feature>
<evidence type="ECO:0000259" key="8">
    <source>
        <dbReference type="Pfam" id="PF02687"/>
    </source>
</evidence>
<dbReference type="eggNOG" id="COG0577">
    <property type="taxonomic scope" value="Bacteria"/>
</dbReference>
<dbReference type="HOGENOM" id="CLU_039499_1_1_9"/>
<dbReference type="PATRIC" id="fig|1158610.3.peg.1728"/>
<dbReference type="STRING" id="154621.RV11_GL001853"/>
<evidence type="ECO:0000313" key="10">
    <source>
        <dbReference type="Proteomes" id="UP000013785"/>
    </source>
</evidence>
<comment type="subcellular location">
    <subcellularLocation>
        <location evidence="1">Cell membrane</location>
        <topology evidence="1">Multi-pass membrane protein</topology>
    </subcellularLocation>
</comment>
<keyword evidence="10" id="KW-1185">Reference proteome</keyword>
<dbReference type="PANTHER" id="PTHR30572">
    <property type="entry name" value="MEMBRANE COMPONENT OF TRANSPORTER-RELATED"/>
    <property type="match status" value="1"/>
</dbReference>
<gene>
    <name evidence="9" type="ORF">UC3_01736</name>
</gene>
<reference evidence="9 10" key="1">
    <citation type="submission" date="2013-02" db="EMBL/GenBank/DDBJ databases">
        <title>The Genome Sequence of Enterococcus phoeniculicola BAA-412.</title>
        <authorList>
            <consortium name="The Broad Institute Genome Sequencing Platform"/>
            <consortium name="The Broad Institute Genome Sequencing Center for Infectious Disease"/>
            <person name="Earl A.M."/>
            <person name="Gilmore M.S."/>
            <person name="Lebreton F."/>
            <person name="Walker B."/>
            <person name="Young S.K."/>
            <person name="Zeng Q."/>
            <person name="Gargeya S."/>
            <person name="Fitzgerald M."/>
            <person name="Haas B."/>
            <person name="Abouelleil A."/>
            <person name="Alvarado L."/>
            <person name="Arachchi H.M."/>
            <person name="Berlin A.M."/>
            <person name="Chapman S.B."/>
            <person name="Dewar J."/>
            <person name="Goldberg J."/>
            <person name="Griggs A."/>
            <person name="Gujja S."/>
            <person name="Hansen M."/>
            <person name="Howarth C."/>
            <person name="Imamovic A."/>
            <person name="Larimer J."/>
            <person name="McCowan C."/>
            <person name="Murphy C."/>
            <person name="Neiman D."/>
            <person name="Pearson M."/>
            <person name="Priest M."/>
            <person name="Roberts A."/>
            <person name="Saif S."/>
            <person name="Shea T."/>
            <person name="Sisk P."/>
            <person name="Sykes S."/>
            <person name="Wortman J."/>
            <person name="Nusbaum C."/>
            <person name="Birren B."/>
        </authorList>
    </citation>
    <scope>NUCLEOTIDE SEQUENCE [LARGE SCALE GENOMIC DNA]</scope>
    <source>
        <strain evidence="9 10">ATCC BAA-412</strain>
    </source>
</reference>
<evidence type="ECO:0000256" key="1">
    <source>
        <dbReference type="ARBA" id="ARBA00004651"/>
    </source>
</evidence>
<organism evidence="9 10">
    <name type="scientific">Enterococcus phoeniculicola ATCC BAA-412</name>
    <dbReference type="NCBI Taxonomy" id="1158610"/>
    <lineage>
        <taxon>Bacteria</taxon>
        <taxon>Bacillati</taxon>
        <taxon>Bacillota</taxon>
        <taxon>Bacilli</taxon>
        <taxon>Lactobacillales</taxon>
        <taxon>Enterococcaceae</taxon>
        <taxon>Enterococcus</taxon>
    </lineage>
</organism>
<dbReference type="RefSeq" id="WP_010768399.1">
    <property type="nucleotide sequence ID" value="NZ_ASWE01000003.1"/>
</dbReference>
<evidence type="ECO:0000256" key="7">
    <source>
        <dbReference type="SAM" id="Phobius"/>
    </source>
</evidence>
<feature type="region of interest" description="Disordered" evidence="6">
    <location>
        <begin position="67"/>
        <end position="87"/>
    </location>
</feature>
<sequence>MNFIKRALKSTWSKKGRTILLLAVFSAILIFVFAGLTIRSAALSATNEAKKSVGATVTLSANREAAFKQQKNSSESERPDPGSFSLTPVSLEDAQKIAALSGVKTYSFESSASAMAGSNITPISSNSTENTEDTSTSDEPNSKEDSPEEVQGFPGGGEMMGGGMTQSDFQISGVSATAQESSFSEGTSTIIDGQGITEEDLETNNVVIETSLAQANELAVGDSFTLTNPDDEDTSYNVTVKGIYQTTDSGNSMGMRFNFLNPSNTIYAAYTLANTMNGADSENTIDSAVYTLNDPQEMDSFVSEAEKLIDTESFTISSNDQAYQQMLQPLNNVADFSKNIVLLVTVAGVIILTLIVMMTIRERRFEIGVLLSLGEARTKVILQFFTEMAICMIFALGIAGVSGNLVANLVGQQLIDQQTITAQNDTQPDQLNQGEGGPSSMERGGFGGQQGNPFEVSDEISELDIQVHPKEFGLLAVFAFLISLFSVFFASIGILKMNPKKILIS</sequence>
<feature type="compositionally biased region" description="Gly residues" evidence="6">
    <location>
        <begin position="153"/>
        <end position="164"/>
    </location>
</feature>
<comment type="caution">
    <text evidence="9">The sequence shown here is derived from an EMBL/GenBank/DDBJ whole genome shotgun (WGS) entry which is preliminary data.</text>
</comment>
<keyword evidence="2" id="KW-1003">Cell membrane</keyword>
<feature type="transmembrane region" description="Helical" evidence="7">
    <location>
        <begin position="380"/>
        <end position="401"/>
    </location>
</feature>
<feature type="transmembrane region" description="Helical" evidence="7">
    <location>
        <begin position="340"/>
        <end position="360"/>
    </location>
</feature>
<keyword evidence="4 7" id="KW-1133">Transmembrane helix</keyword>
<dbReference type="OrthoDB" id="9812886at2"/>
<evidence type="ECO:0000256" key="2">
    <source>
        <dbReference type="ARBA" id="ARBA00022475"/>
    </source>
</evidence>
<feature type="region of interest" description="Disordered" evidence="6">
    <location>
        <begin position="425"/>
        <end position="448"/>
    </location>
</feature>
<evidence type="ECO:0000256" key="3">
    <source>
        <dbReference type="ARBA" id="ARBA00022692"/>
    </source>
</evidence>
<keyword evidence="3 7" id="KW-0812">Transmembrane</keyword>
<dbReference type="AlphaFoldDB" id="R3W8F9"/>
<proteinExistence type="predicted"/>
<evidence type="ECO:0000256" key="5">
    <source>
        <dbReference type="ARBA" id="ARBA00023136"/>
    </source>
</evidence>
<dbReference type="Proteomes" id="UP000013785">
    <property type="component" value="Unassembled WGS sequence"/>
</dbReference>
<feature type="compositionally biased region" description="Polar residues" evidence="6">
    <location>
        <begin position="165"/>
        <end position="191"/>
    </location>
</feature>
<protein>
    <submittedName>
        <fullName evidence="9">Permease</fullName>
    </submittedName>
</protein>
<dbReference type="PANTHER" id="PTHR30572:SF9">
    <property type="entry name" value="ABC TRANSPORTER PERMEASE PROTEIN"/>
    <property type="match status" value="1"/>
</dbReference>
<name>R3W8F9_9ENTE</name>
<dbReference type="InterPro" id="IPR050250">
    <property type="entry name" value="Macrolide_Exporter_MacB"/>
</dbReference>
<accession>R3W8F9</accession>
<feature type="region of interest" description="Disordered" evidence="6">
    <location>
        <begin position="117"/>
        <end position="196"/>
    </location>
</feature>
<feature type="domain" description="ABC3 transporter permease C-terminal" evidence="8">
    <location>
        <begin position="340"/>
        <end position="499"/>
    </location>
</feature>